<dbReference type="EMBL" id="MN740810">
    <property type="protein sequence ID" value="QHU12820.1"/>
    <property type="molecule type" value="Genomic_DNA"/>
</dbReference>
<accession>A0A6C0K7N2</accession>
<dbReference type="InterPro" id="IPR036885">
    <property type="entry name" value="SWIB_MDM2_dom_sf"/>
</dbReference>
<evidence type="ECO:0000259" key="2">
    <source>
        <dbReference type="PROSITE" id="PS51925"/>
    </source>
</evidence>
<reference evidence="3" key="1">
    <citation type="journal article" date="2020" name="Nature">
        <title>Giant virus diversity and host interactions through global metagenomics.</title>
        <authorList>
            <person name="Schulz F."/>
            <person name="Roux S."/>
            <person name="Paez-Espino D."/>
            <person name="Jungbluth S."/>
            <person name="Walsh D.A."/>
            <person name="Denef V.J."/>
            <person name="McMahon K.D."/>
            <person name="Konstantinidis K.T."/>
            <person name="Eloe-Fadrosh E.A."/>
            <person name="Kyrpides N.C."/>
            <person name="Woyke T."/>
        </authorList>
    </citation>
    <scope>NUCLEOTIDE SEQUENCE</scope>
    <source>
        <strain evidence="3">GVMAG-S-1101172-89</strain>
    </source>
</reference>
<dbReference type="Gene3D" id="1.10.245.10">
    <property type="entry name" value="SWIB/MDM2 domain"/>
    <property type="match status" value="1"/>
</dbReference>
<dbReference type="PROSITE" id="PS51925">
    <property type="entry name" value="SWIB_MDM2"/>
    <property type="match status" value="1"/>
</dbReference>
<dbReference type="AlphaFoldDB" id="A0A6C0K7N2"/>
<name>A0A6C0K7N2_9ZZZZ</name>
<sequence>MSAKSSSVSGIMPAAPSSSKPAAPAKVAKKAAAAAPAAAPAAPVVTSETKSKKASKAAPAAAPVVVSTTPVEQVAAAAPVTPATTLEADLKSLAARLNSLRELAAGLVSDVKKLDKRVHKEIKEARKRRRRSKTEEGVEGVDAKPRVPSIFERPVQVTDELCSFLSKPKGTLMSRSEVTKGVNCYVKEKNLKNKHDITPDAALKKLLQIPEGDSLTYFNLQRYLNRHYVKAVVPNASA</sequence>
<dbReference type="CDD" id="cd10567">
    <property type="entry name" value="SWIB-MDM2_like"/>
    <property type="match status" value="1"/>
</dbReference>
<dbReference type="Pfam" id="PF02201">
    <property type="entry name" value="SWIB"/>
    <property type="match status" value="1"/>
</dbReference>
<dbReference type="SUPFAM" id="SSF47592">
    <property type="entry name" value="SWIB/MDM2 domain"/>
    <property type="match status" value="1"/>
</dbReference>
<feature type="domain" description="DM2" evidence="2">
    <location>
        <begin position="150"/>
        <end position="230"/>
    </location>
</feature>
<dbReference type="InterPro" id="IPR003121">
    <property type="entry name" value="SWIB_MDM2_domain"/>
</dbReference>
<feature type="compositionally biased region" description="Low complexity" evidence="1">
    <location>
        <begin position="56"/>
        <end position="65"/>
    </location>
</feature>
<evidence type="ECO:0000256" key="1">
    <source>
        <dbReference type="SAM" id="MobiDB-lite"/>
    </source>
</evidence>
<protein>
    <recommendedName>
        <fullName evidence="2">DM2 domain-containing protein</fullName>
    </recommendedName>
</protein>
<feature type="region of interest" description="Disordered" evidence="1">
    <location>
        <begin position="1"/>
        <end position="65"/>
    </location>
</feature>
<proteinExistence type="predicted"/>
<evidence type="ECO:0000313" key="3">
    <source>
        <dbReference type="EMBL" id="QHU12820.1"/>
    </source>
</evidence>
<feature type="compositionally biased region" description="Low complexity" evidence="1">
    <location>
        <begin position="13"/>
        <end position="48"/>
    </location>
</feature>
<organism evidence="3">
    <name type="scientific">viral metagenome</name>
    <dbReference type="NCBI Taxonomy" id="1070528"/>
    <lineage>
        <taxon>unclassified sequences</taxon>
        <taxon>metagenomes</taxon>
        <taxon>organismal metagenomes</taxon>
    </lineage>
</organism>